<dbReference type="PANTHER" id="PTHR45953">
    <property type="entry name" value="IDURONATE 2-SULFATASE"/>
    <property type="match status" value="1"/>
</dbReference>
<dbReference type="EMBL" id="BAABFN010000007">
    <property type="protein sequence ID" value="GAA4316218.1"/>
    <property type="molecule type" value="Genomic_DNA"/>
</dbReference>
<gene>
    <name evidence="4" type="ORF">GCM10023143_28020</name>
</gene>
<dbReference type="Pfam" id="PF00884">
    <property type="entry name" value="Sulfatase"/>
    <property type="match status" value="1"/>
</dbReference>
<evidence type="ECO:0000256" key="1">
    <source>
        <dbReference type="ARBA" id="ARBA00022723"/>
    </source>
</evidence>
<dbReference type="Proteomes" id="UP001501207">
    <property type="component" value="Unassembled WGS sequence"/>
</dbReference>
<protein>
    <submittedName>
        <fullName evidence="4">Sulfatase</fullName>
    </submittedName>
</protein>
<sequence length="439" mass="49720">MPPQRPNIIFLLTDDQRWDALGAAGNPVVQTPHMDRLATAGILFRNAYVTTSICCVSRASVFTGQYESRHQIHNFGTDLKPEALAETYPALLKKAGYSMGFIGKFGVGKHPPGQLFDFFVDTEAGGKGQPDYMIPDGNGGMIHDNDTINHAIQQFLGRFGSGDAPFCLSVSFKAPHEQDGHPPKYIIQSRYKDYYKDVHIPVPVTAAPTYWERLPAFFRTDTNFARERWKGLFGTPELFQENAKNYYRLITGVDDVVGDMMKKLKELGADKNTIIIFMGDNGFFLGEHGMEGKWYGYEESVRVPLFIYSPFLPDQLRQTRPDQIALNIDIAPTILSMAGVPVPRGMQGVNLIDLLKGDVPERNAFFYQHYFLGGARIPKVEGVVTRNFKYMNYIEHQYEELYDTRHDPHETVNLAGNPQYRGKLQELRKEYNVLKQAAK</sequence>
<feature type="domain" description="Sulfatase N-terminal" evidence="3">
    <location>
        <begin position="6"/>
        <end position="340"/>
    </location>
</feature>
<dbReference type="PANTHER" id="PTHR45953:SF1">
    <property type="entry name" value="IDURONATE 2-SULFATASE"/>
    <property type="match status" value="1"/>
</dbReference>
<keyword evidence="1" id="KW-0479">Metal-binding</keyword>
<evidence type="ECO:0000256" key="2">
    <source>
        <dbReference type="ARBA" id="ARBA00022801"/>
    </source>
</evidence>
<comment type="caution">
    <text evidence="4">The sequence shown here is derived from an EMBL/GenBank/DDBJ whole genome shotgun (WGS) entry which is preliminary data.</text>
</comment>
<name>A0ABP8G2Z0_9BACT</name>
<dbReference type="InterPro" id="IPR000917">
    <property type="entry name" value="Sulfatase_N"/>
</dbReference>
<keyword evidence="5" id="KW-1185">Reference proteome</keyword>
<dbReference type="SUPFAM" id="SSF53649">
    <property type="entry name" value="Alkaline phosphatase-like"/>
    <property type="match status" value="1"/>
</dbReference>
<proteinExistence type="predicted"/>
<dbReference type="Gene3D" id="3.40.720.10">
    <property type="entry name" value="Alkaline Phosphatase, subunit A"/>
    <property type="match status" value="1"/>
</dbReference>
<evidence type="ECO:0000259" key="3">
    <source>
        <dbReference type="Pfam" id="PF00884"/>
    </source>
</evidence>
<evidence type="ECO:0000313" key="4">
    <source>
        <dbReference type="EMBL" id="GAA4316218.1"/>
    </source>
</evidence>
<dbReference type="CDD" id="cd16031">
    <property type="entry name" value="G6S_like"/>
    <property type="match status" value="1"/>
</dbReference>
<keyword evidence="2" id="KW-0378">Hydrolase</keyword>
<reference evidence="5" key="1">
    <citation type="journal article" date="2019" name="Int. J. Syst. Evol. Microbiol.">
        <title>The Global Catalogue of Microorganisms (GCM) 10K type strain sequencing project: providing services to taxonomists for standard genome sequencing and annotation.</title>
        <authorList>
            <consortium name="The Broad Institute Genomics Platform"/>
            <consortium name="The Broad Institute Genome Sequencing Center for Infectious Disease"/>
            <person name="Wu L."/>
            <person name="Ma J."/>
        </authorList>
    </citation>
    <scope>NUCLEOTIDE SEQUENCE [LARGE SCALE GENOMIC DNA]</scope>
    <source>
        <strain evidence="5">JCM 17664</strain>
    </source>
</reference>
<evidence type="ECO:0000313" key="5">
    <source>
        <dbReference type="Proteomes" id="UP001501207"/>
    </source>
</evidence>
<organism evidence="4 5">
    <name type="scientific">Compostibacter hankyongensis</name>
    <dbReference type="NCBI Taxonomy" id="1007089"/>
    <lineage>
        <taxon>Bacteria</taxon>
        <taxon>Pseudomonadati</taxon>
        <taxon>Bacteroidota</taxon>
        <taxon>Chitinophagia</taxon>
        <taxon>Chitinophagales</taxon>
        <taxon>Chitinophagaceae</taxon>
        <taxon>Compostibacter</taxon>
    </lineage>
</organism>
<accession>A0ABP8G2Z0</accession>
<dbReference type="InterPro" id="IPR017850">
    <property type="entry name" value="Alkaline_phosphatase_core_sf"/>
</dbReference>